<dbReference type="InterPro" id="IPR029062">
    <property type="entry name" value="Class_I_gatase-like"/>
</dbReference>
<evidence type="ECO:0000313" key="3">
    <source>
        <dbReference type="EMBL" id="KAK5583898.1"/>
    </source>
</evidence>
<dbReference type="Gene3D" id="3.40.50.880">
    <property type="match status" value="1"/>
</dbReference>
<dbReference type="SUPFAM" id="SSF52317">
    <property type="entry name" value="Class I glutamine amidotransferase-like"/>
    <property type="match status" value="1"/>
</dbReference>
<dbReference type="InterPro" id="IPR036047">
    <property type="entry name" value="F-box-like_dom_sf"/>
</dbReference>
<feature type="compositionally biased region" description="Polar residues" evidence="1">
    <location>
        <begin position="17"/>
        <end position="70"/>
    </location>
</feature>
<dbReference type="Proteomes" id="UP001344447">
    <property type="component" value="Unassembled WGS sequence"/>
</dbReference>
<proteinExistence type="predicted"/>
<reference evidence="3 4" key="1">
    <citation type="submission" date="2023-11" db="EMBL/GenBank/DDBJ databases">
        <title>Dfirmibasis_genome.</title>
        <authorList>
            <person name="Edelbroek B."/>
            <person name="Kjellin J."/>
            <person name="Jerlstrom-Hultqvist J."/>
            <person name="Soderbom F."/>
        </authorList>
    </citation>
    <scope>NUCLEOTIDE SEQUENCE [LARGE SCALE GENOMIC DNA]</scope>
    <source>
        <strain evidence="3 4">TNS-C-14</strain>
    </source>
</reference>
<organism evidence="3 4">
    <name type="scientific">Dictyostelium firmibasis</name>
    <dbReference type="NCBI Taxonomy" id="79012"/>
    <lineage>
        <taxon>Eukaryota</taxon>
        <taxon>Amoebozoa</taxon>
        <taxon>Evosea</taxon>
        <taxon>Eumycetozoa</taxon>
        <taxon>Dictyostelia</taxon>
        <taxon>Dictyosteliales</taxon>
        <taxon>Dictyosteliaceae</taxon>
        <taxon>Dictyostelium</taxon>
    </lineage>
</organism>
<feature type="compositionally biased region" description="Low complexity" evidence="1">
    <location>
        <begin position="84"/>
        <end position="103"/>
    </location>
</feature>
<dbReference type="InterPro" id="IPR001810">
    <property type="entry name" value="F-box_dom"/>
</dbReference>
<evidence type="ECO:0000313" key="4">
    <source>
        <dbReference type="Proteomes" id="UP001344447"/>
    </source>
</evidence>
<dbReference type="PROSITE" id="PS50181">
    <property type="entry name" value="FBOX"/>
    <property type="match status" value="1"/>
</dbReference>
<feature type="compositionally biased region" description="Low complexity" evidence="1">
    <location>
        <begin position="545"/>
        <end position="557"/>
    </location>
</feature>
<evidence type="ECO:0000256" key="1">
    <source>
        <dbReference type="SAM" id="MobiDB-lite"/>
    </source>
</evidence>
<protein>
    <recommendedName>
        <fullName evidence="2">F-box domain-containing protein</fullName>
    </recommendedName>
</protein>
<dbReference type="EMBL" id="JAVFKY010000001">
    <property type="protein sequence ID" value="KAK5583898.1"/>
    <property type="molecule type" value="Genomic_DNA"/>
</dbReference>
<feature type="domain" description="F-box" evidence="2">
    <location>
        <begin position="210"/>
        <end position="256"/>
    </location>
</feature>
<sequence length="593" mass="66598">MNNNNNNQSNRELPIDSSRNGNKFTNRSTQNFYESPLNSNLSPRQQSQEFIQPSNNNRNDTLHSPPSIFNYNEMKKQFLPPPNYNFNPTTTNQSSSSLNSSQNEKNMNSFLNSHSQTKQSDSILNRKPQMFRSKSSPHVQSPISYSPMDTSLYNKLTTTTTTTTTTSSNDNNNNNNNNSSGSSSILSPMLMSPVFNRLYQSKSTLSFDANGLVNGLPEEVLVRIFKILNVEDLYKCYSVCSLWKRLCEDEAIFRKVCFRNYPCLKTYIRPPFENSWRKYYNLRKSSFLVLGGPTSQSSCMDDICAKLRSVGIGNVDSFYAQKRLPTLEELQKYTSILIYSYNSSAFLDGQLMGDVLSDYVDNGGGVVVTVFTNCNNLRNGFLKGRFLDQNYHPIIPARQHDTNGKKPLSLGKIHAPDHPILHGVKSLEGGRSSFFCLGAINPEAKLVAEWSNGVPLIADLRKKKGRVVALNFFPPSSDTGDPRFWNSNTDGSLMMANSLVYVGKSSIFRKSRLEGASYVSDSKNKSNDGESSNNRKGSDSDLRNSENGFGQSSSNGSSKRDKRHRFLLGKRFSFFKNMFNSKKSVNQQSSSNN</sequence>
<comment type="caution">
    <text evidence="3">The sequence shown here is derived from an EMBL/GenBank/DDBJ whole genome shotgun (WGS) entry which is preliminary data.</text>
</comment>
<accession>A0AAN7U7G0</accession>
<dbReference type="Gene3D" id="1.20.1280.50">
    <property type="match status" value="1"/>
</dbReference>
<dbReference type="Pfam" id="PF12937">
    <property type="entry name" value="F-box-like"/>
    <property type="match status" value="1"/>
</dbReference>
<gene>
    <name evidence="3" type="ORF">RB653_005502</name>
</gene>
<feature type="compositionally biased region" description="Polar residues" evidence="1">
    <location>
        <begin position="132"/>
        <end position="156"/>
    </location>
</feature>
<dbReference type="CDD" id="cd09917">
    <property type="entry name" value="F-box_SF"/>
    <property type="match status" value="1"/>
</dbReference>
<feature type="region of interest" description="Disordered" evidence="1">
    <location>
        <begin position="518"/>
        <end position="563"/>
    </location>
</feature>
<name>A0AAN7U7G0_9MYCE</name>
<feature type="region of interest" description="Disordered" evidence="1">
    <location>
        <begin position="1"/>
        <end position="184"/>
    </location>
</feature>
<keyword evidence="4" id="KW-1185">Reference proteome</keyword>
<feature type="compositionally biased region" description="Polar residues" evidence="1">
    <location>
        <begin position="104"/>
        <end position="123"/>
    </location>
</feature>
<dbReference type="SUPFAM" id="SSF81383">
    <property type="entry name" value="F-box domain"/>
    <property type="match status" value="1"/>
</dbReference>
<evidence type="ECO:0000259" key="2">
    <source>
        <dbReference type="PROSITE" id="PS50181"/>
    </source>
</evidence>
<dbReference type="AlphaFoldDB" id="A0AAN7U7G0"/>
<feature type="compositionally biased region" description="Low complexity" evidence="1">
    <location>
        <begin position="157"/>
        <end position="184"/>
    </location>
</feature>